<keyword evidence="3" id="KW-1003">Cell membrane</keyword>
<organism evidence="9 12">
    <name type="scientific">Rhizobium azibense</name>
    <dbReference type="NCBI Taxonomy" id="1136135"/>
    <lineage>
        <taxon>Bacteria</taxon>
        <taxon>Pseudomonadati</taxon>
        <taxon>Pseudomonadota</taxon>
        <taxon>Alphaproteobacteria</taxon>
        <taxon>Hyphomicrobiales</taxon>
        <taxon>Rhizobiaceae</taxon>
        <taxon>Rhizobium/Agrobacterium group</taxon>
        <taxon>Rhizobium</taxon>
    </lineage>
</organism>
<evidence type="ECO:0000256" key="1">
    <source>
        <dbReference type="ARBA" id="ARBA00004651"/>
    </source>
</evidence>
<feature type="transmembrane region" description="Helical" evidence="7">
    <location>
        <begin position="36"/>
        <end position="60"/>
    </location>
</feature>
<dbReference type="Pfam" id="PF00528">
    <property type="entry name" value="BPD_transp_1"/>
    <property type="match status" value="1"/>
</dbReference>
<dbReference type="OrthoDB" id="9805778at2"/>
<comment type="similarity">
    <text evidence="7">Belongs to the binding-protein-dependent transport system permease family.</text>
</comment>
<dbReference type="EMBL" id="SMBJ01000001">
    <property type="protein sequence ID" value="TCU30802.1"/>
    <property type="molecule type" value="Genomic_DNA"/>
</dbReference>
<dbReference type="InterPro" id="IPR000515">
    <property type="entry name" value="MetI-like"/>
</dbReference>
<keyword evidence="12" id="KW-1185">Reference proteome</keyword>
<sequence length="313" mass="33687">MSIPPLQLSTDQSGTNLASDVVDATDDANRFSWAPFLWFTPAILILFLVTLYPTIFVIWLSFQKTKYYDLVGFAGLANYVEVLSSSEFWDTTIISLTYVAGSLAGAIILGMASALVLNRAGVTGSALRVFILFPWTLSMSVVGSIWLWLLNPSFGPIPYVIQKLGIDPGLMLGDPGMALPLIIIVTAWWSFPYVMVMATAAMQSIPKELYEAVEIDGGGAFVKFRYVTLTEILPTLGSTALTLSIMYLTLMTLIIVMTGGGPLGSTTTLSFEAFRGTVQAVNIGPTAVVSIVVLIVNVALGVLYTRLTGRVTG</sequence>
<evidence type="ECO:0000256" key="4">
    <source>
        <dbReference type="ARBA" id="ARBA00022692"/>
    </source>
</evidence>
<dbReference type="CDD" id="cd06261">
    <property type="entry name" value="TM_PBP2"/>
    <property type="match status" value="1"/>
</dbReference>
<accession>A0A4R3RBY6</accession>
<evidence type="ECO:0000256" key="2">
    <source>
        <dbReference type="ARBA" id="ARBA00022448"/>
    </source>
</evidence>
<evidence type="ECO:0000256" key="7">
    <source>
        <dbReference type="RuleBase" id="RU363032"/>
    </source>
</evidence>
<feature type="transmembrane region" description="Helical" evidence="7">
    <location>
        <begin position="283"/>
        <end position="304"/>
    </location>
</feature>
<evidence type="ECO:0000313" key="12">
    <source>
        <dbReference type="Proteomes" id="UP000295547"/>
    </source>
</evidence>
<evidence type="ECO:0000313" key="10">
    <source>
        <dbReference type="EMBL" id="TCU41179.1"/>
    </source>
</evidence>
<dbReference type="PROSITE" id="PS50928">
    <property type="entry name" value="ABC_TM1"/>
    <property type="match status" value="1"/>
</dbReference>
<dbReference type="GO" id="GO:0055085">
    <property type="term" value="P:transmembrane transport"/>
    <property type="evidence" value="ECO:0007669"/>
    <property type="project" value="InterPro"/>
</dbReference>
<reference evidence="11 12" key="1">
    <citation type="submission" date="2019-03" db="EMBL/GenBank/DDBJ databases">
        <title>Genomic Encyclopedia of Type Strains, Phase IV (KMG-V): Genome sequencing to study the core and pangenomes of soil and plant-associated prokaryotes.</title>
        <authorList>
            <person name="Whitman W."/>
        </authorList>
    </citation>
    <scope>NUCLEOTIDE SEQUENCE [LARGE SCALE GENOMIC DNA]</scope>
    <source>
        <strain evidence="9 12">Gr42</strain>
        <strain evidence="10 11">IE4868</strain>
    </source>
</reference>
<dbReference type="Proteomes" id="UP000295547">
    <property type="component" value="Unassembled WGS sequence"/>
</dbReference>
<feature type="transmembrane region" description="Helical" evidence="7">
    <location>
        <begin position="96"/>
        <end position="117"/>
    </location>
</feature>
<evidence type="ECO:0000259" key="8">
    <source>
        <dbReference type="PROSITE" id="PS50928"/>
    </source>
</evidence>
<evidence type="ECO:0000313" key="9">
    <source>
        <dbReference type="EMBL" id="TCU30802.1"/>
    </source>
</evidence>
<keyword evidence="5 7" id="KW-1133">Transmembrane helix</keyword>
<dbReference type="AlphaFoldDB" id="A0A4R3RBY6"/>
<evidence type="ECO:0000256" key="3">
    <source>
        <dbReference type="ARBA" id="ARBA00022475"/>
    </source>
</evidence>
<dbReference type="InterPro" id="IPR051393">
    <property type="entry name" value="ABC_transporter_permease"/>
</dbReference>
<dbReference type="RefSeq" id="WP_132549428.1">
    <property type="nucleotide sequence ID" value="NZ_SMBK01000001.1"/>
</dbReference>
<dbReference type="SUPFAM" id="SSF161098">
    <property type="entry name" value="MetI-like"/>
    <property type="match status" value="1"/>
</dbReference>
<gene>
    <name evidence="10" type="ORF">EV129_101466</name>
    <name evidence="9" type="ORF">EV130_101377</name>
</gene>
<dbReference type="PANTHER" id="PTHR30193">
    <property type="entry name" value="ABC TRANSPORTER PERMEASE PROTEIN"/>
    <property type="match status" value="1"/>
</dbReference>
<dbReference type="EMBL" id="SMBK01000001">
    <property type="protein sequence ID" value="TCU41179.1"/>
    <property type="molecule type" value="Genomic_DNA"/>
</dbReference>
<dbReference type="GO" id="GO:0005886">
    <property type="term" value="C:plasma membrane"/>
    <property type="evidence" value="ECO:0007669"/>
    <property type="project" value="UniProtKB-SubCell"/>
</dbReference>
<feature type="transmembrane region" description="Helical" evidence="7">
    <location>
        <begin position="67"/>
        <end position="84"/>
    </location>
</feature>
<keyword evidence="9" id="KW-0762">Sugar transport</keyword>
<dbReference type="PANTHER" id="PTHR30193:SF37">
    <property type="entry name" value="INNER MEMBRANE ABC TRANSPORTER PERMEASE PROTEIN YCJO"/>
    <property type="match status" value="1"/>
</dbReference>
<keyword evidence="4 7" id="KW-0812">Transmembrane</keyword>
<evidence type="ECO:0000313" key="11">
    <source>
        <dbReference type="Proteomes" id="UP000295507"/>
    </source>
</evidence>
<feature type="transmembrane region" description="Helical" evidence="7">
    <location>
        <begin position="177"/>
        <end position="198"/>
    </location>
</feature>
<evidence type="ECO:0000256" key="5">
    <source>
        <dbReference type="ARBA" id="ARBA00022989"/>
    </source>
</evidence>
<comment type="caution">
    <text evidence="9">The sequence shown here is derived from an EMBL/GenBank/DDBJ whole genome shotgun (WGS) entry which is preliminary data.</text>
</comment>
<dbReference type="Gene3D" id="1.10.3720.10">
    <property type="entry name" value="MetI-like"/>
    <property type="match status" value="1"/>
</dbReference>
<evidence type="ECO:0000256" key="6">
    <source>
        <dbReference type="ARBA" id="ARBA00023136"/>
    </source>
</evidence>
<feature type="transmembrane region" description="Helical" evidence="7">
    <location>
        <begin position="240"/>
        <end position="263"/>
    </location>
</feature>
<dbReference type="Proteomes" id="UP000295507">
    <property type="component" value="Unassembled WGS sequence"/>
</dbReference>
<comment type="subcellular location">
    <subcellularLocation>
        <location evidence="1 7">Cell membrane</location>
        <topology evidence="1 7">Multi-pass membrane protein</topology>
    </subcellularLocation>
</comment>
<dbReference type="InterPro" id="IPR035906">
    <property type="entry name" value="MetI-like_sf"/>
</dbReference>
<protein>
    <submittedName>
        <fullName evidence="9">Multiple sugar transport system permease protein</fullName>
    </submittedName>
</protein>
<keyword evidence="2 7" id="KW-0813">Transport</keyword>
<keyword evidence="6 7" id="KW-0472">Membrane</keyword>
<feature type="domain" description="ABC transmembrane type-1" evidence="8">
    <location>
        <begin position="92"/>
        <end position="304"/>
    </location>
</feature>
<feature type="transmembrane region" description="Helical" evidence="7">
    <location>
        <begin position="129"/>
        <end position="149"/>
    </location>
</feature>
<name>A0A4R3RBY6_9HYPH</name>
<proteinExistence type="inferred from homology"/>